<name>A0A017HSV3_9RHOB</name>
<dbReference type="HOGENOM" id="CLU_2208131_0_0_5"/>
<dbReference type="RefSeq" id="WP_037280548.1">
    <property type="nucleotide sequence ID" value="NZ_KK088574.1"/>
</dbReference>
<dbReference type="EMBL" id="AOSK01000029">
    <property type="protein sequence ID" value="EYD77415.1"/>
    <property type="molecule type" value="Genomic_DNA"/>
</dbReference>
<organism evidence="2 3">
    <name type="scientific">Rubellimicrobium mesophilum DSM 19309</name>
    <dbReference type="NCBI Taxonomy" id="442562"/>
    <lineage>
        <taxon>Bacteria</taxon>
        <taxon>Pseudomonadati</taxon>
        <taxon>Pseudomonadota</taxon>
        <taxon>Alphaproteobacteria</taxon>
        <taxon>Rhodobacterales</taxon>
        <taxon>Roseobacteraceae</taxon>
        <taxon>Rubellimicrobium</taxon>
    </lineage>
</organism>
<comment type="caution">
    <text evidence="2">The sequence shown here is derived from an EMBL/GenBank/DDBJ whole genome shotgun (WGS) entry which is preliminary data.</text>
</comment>
<gene>
    <name evidence="2" type="ORF">Rumeso_00964</name>
</gene>
<reference evidence="2 3" key="1">
    <citation type="submission" date="2013-02" db="EMBL/GenBank/DDBJ databases">
        <authorList>
            <person name="Fiebig A."/>
            <person name="Goeker M."/>
            <person name="Klenk H.-P.P."/>
        </authorList>
    </citation>
    <scope>NUCLEOTIDE SEQUENCE [LARGE SCALE GENOMIC DNA]</scope>
    <source>
        <strain evidence="2 3">DSM 19309</strain>
    </source>
</reference>
<sequence>MSSFLDILVERALAEARAKGSVDDLPGTGKPIDPATLARSAYDDLYARALSESGAVHPVAEMQQRINEAQARLTQVTDPEVQRAVRKEIAGLQTRQAVEMEQLRRYT</sequence>
<evidence type="ECO:0000313" key="2">
    <source>
        <dbReference type="EMBL" id="EYD77415.1"/>
    </source>
</evidence>
<evidence type="ECO:0000313" key="3">
    <source>
        <dbReference type="Proteomes" id="UP000019666"/>
    </source>
</evidence>
<accession>A0A017HSV3</accession>
<dbReference type="InterPro" id="IPR018961">
    <property type="entry name" value="DnaJ_homolog_subfam-C_membr-28"/>
</dbReference>
<proteinExistence type="predicted"/>
<protein>
    <recommendedName>
        <fullName evidence="1">DnaJ homologue subfamily C member 28 conserved domain-containing protein</fullName>
    </recommendedName>
</protein>
<dbReference type="Proteomes" id="UP000019666">
    <property type="component" value="Unassembled WGS sequence"/>
</dbReference>
<evidence type="ECO:0000259" key="1">
    <source>
        <dbReference type="Pfam" id="PF09350"/>
    </source>
</evidence>
<dbReference type="Pfam" id="PF09350">
    <property type="entry name" value="DJC28_CD"/>
    <property type="match status" value="1"/>
</dbReference>
<keyword evidence="3" id="KW-1185">Reference proteome</keyword>
<feature type="domain" description="DnaJ homologue subfamily C member 28 conserved" evidence="1">
    <location>
        <begin position="8"/>
        <end position="73"/>
    </location>
</feature>
<dbReference type="AlphaFoldDB" id="A0A017HSV3"/>
<dbReference type="OrthoDB" id="9798476at2"/>